<proteinExistence type="predicted"/>
<dbReference type="VEuPathDB" id="ToxoDB:EMH_0034740"/>
<reference evidence="2" key="2">
    <citation type="submission" date="2013-10" db="EMBL/GenBank/DDBJ databases">
        <authorList>
            <person name="Aslett M."/>
        </authorList>
    </citation>
    <scope>NUCLEOTIDE SEQUENCE [LARGE SCALE GENOMIC DNA]</scope>
    <source>
        <strain evidence="2">Houghton</strain>
    </source>
</reference>
<dbReference type="GeneID" id="25378267"/>
<protein>
    <submittedName>
        <fullName evidence="2">Uncharacterized protein</fullName>
    </submittedName>
</protein>
<dbReference type="Proteomes" id="UP000030744">
    <property type="component" value="Unassembled WGS sequence"/>
</dbReference>
<feature type="region of interest" description="Disordered" evidence="1">
    <location>
        <begin position="1"/>
        <end position="35"/>
    </location>
</feature>
<dbReference type="RefSeq" id="XP_013350356.1">
    <property type="nucleotide sequence ID" value="XM_013494902.1"/>
</dbReference>
<feature type="region of interest" description="Disordered" evidence="1">
    <location>
        <begin position="84"/>
        <end position="130"/>
    </location>
</feature>
<name>U6JW85_9EIME</name>
<organism evidence="2 3">
    <name type="scientific">Eimeria mitis</name>
    <dbReference type="NCBI Taxonomy" id="44415"/>
    <lineage>
        <taxon>Eukaryota</taxon>
        <taxon>Sar</taxon>
        <taxon>Alveolata</taxon>
        <taxon>Apicomplexa</taxon>
        <taxon>Conoidasida</taxon>
        <taxon>Coccidia</taxon>
        <taxon>Eucoccidiorida</taxon>
        <taxon>Eimeriorina</taxon>
        <taxon>Eimeriidae</taxon>
        <taxon>Eimeria</taxon>
    </lineage>
</organism>
<evidence type="ECO:0000313" key="3">
    <source>
        <dbReference type="Proteomes" id="UP000030744"/>
    </source>
</evidence>
<evidence type="ECO:0000256" key="1">
    <source>
        <dbReference type="SAM" id="MobiDB-lite"/>
    </source>
</evidence>
<accession>U6JW85</accession>
<reference evidence="2" key="1">
    <citation type="submission" date="2013-10" db="EMBL/GenBank/DDBJ databases">
        <title>Genomic analysis of the causative agents of coccidiosis in chickens.</title>
        <authorList>
            <person name="Reid A.J."/>
            <person name="Blake D."/>
            <person name="Billington K."/>
            <person name="Browne H."/>
            <person name="Dunn M."/>
            <person name="Hung S."/>
            <person name="Kawahara F."/>
            <person name="Miranda-Saavedra D."/>
            <person name="Mourier T."/>
            <person name="Nagra H."/>
            <person name="Otto T.D."/>
            <person name="Rawlings N."/>
            <person name="Sanchez A."/>
            <person name="Sanders M."/>
            <person name="Subramaniam C."/>
            <person name="Tay Y."/>
            <person name="Dear P."/>
            <person name="Doerig C."/>
            <person name="Gruber A."/>
            <person name="Parkinson J."/>
            <person name="Shirley M."/>
            <person name="Wan K.L."/>
            <person name="Berriman M."/>
            <person name="Tomley F."/>
            <person name="Pain A."/>
        </authorList>
    </citation>
    <scope>NUCLEOTIDE SEQUENCE [LARGE SCALE GENOMIC DNA]</scope>
    <source>
        <strain evidence="2">Houghton</strain>
    </source>
</reference>
<dbReference type="AlphaFoldDB" id="U6JW85"/>
<keyword evidence="3" id="KW-1185">Reference proteome</keyword>
<feature type="compositionally biased region" description="Low complexity" evidence="1">
    <location>
        <begin position="17"/>
        <end position="35"/>
    </location>
</feature>
<sequence>MGSTWGRSFSLSSALPQQQQQQQQKQQQQQQQQQQRPLLCFTIQMQWVPQRGEMDCGLACAQMILKTLDSSGLSPQPPYLLVYNEKKNKDSSSSSSSTSPLSSIYSREDSTADADSDSAYGAAGPWIPRA</sequence>
<gene>
    <name evidence="2" type="ORF">EMH_0034740</name>
</gene>
<feature type="compositionally biased region" description="Low complexity" evidence="1">
    <location>
        <begin position="91"/>
        <end position="105"/>
    </location>
</feature>
<dbReference type="OrthoDB" id="354792at2759"/>
<dbReference type="EMBL" id="HG680206">
    <property type="protein sequence ID" value="CDJ27778.1"/>
    <property type="molecule type" value="Genomic_DNA"/>
</dbReference>
<feature type="compositionally biased region" description="Polar residues" evidence="1">
    <location>
        <begin position="1"/>
        <end position="16"/>
    </location>
</feature>
<evidence type="ECO:0000313" key="2">
    <source>
        <dbReference type="EMBL" id="CDJ27778.1"/>
    </source>
</evidence>